<evidence type="ECO:0000256" key="1">
    <source>
        <dbReference type="ARBA" id="ARBA00022729"/>
    </source>
</evidence>
<gene>
    <name evidence="8" type="ORF">GCM10010307_68620</name>
</gene>
<evidence type="ECO:0000313" key="9">
    <source>
        <dbReference type="Proteomes" id="UP001500151"/>
    </source>
</evidence>
<evidence type="ECO:0000256" key="7">
    <source>
        <dbReference type="SAM" id="SignalP"/>
    </source>
</evidence>
<sequence length="751" mass="79328">MRTPRLSRRAVLAGTASAAAFSAVGSLAHAAPADAEPNATRYRWRNVVIGGTGFITGVLLHPSVRGLAYARTDIGGAYRWDDRTARWTPLTDHLGWDDWNLLGVEAMAVDPARPNRVYLALGTYAQPWAGNGAVLRSDDRGATWFRTDLTVKLGANEDGRGTGERLLVDPRDSDTLWLGTRHDGLLKSTDRGATWAAVTGFPAKASASGQGVTFLVAAGRTVYAGWGDGDGTSGTANLYCTADGTTWEAVPGQPSGASAKVPIRAAYDRHTRELYVTYADAPGPNGQSDGSVHKLRTAIGKWSEVTPVKPGGTTDGGTAHTFSSGGGSADNFGYGGVAVDARRAGTVVVSTNNRWAAIDTLFRTTDGGRTWTSLKDAAMFDVSETPFLNWGADKPKFGWWIQALALDPYDSKHIVYGTGATLYGTRDLKRWAPQIRGLEETSVRQLISPPVGEAHLLSGLGDIGVMYHERLTASPSRGMAANPVFGSATGLAQAAAKPSYVVRAGWGDNGNGAYSNDGGRTWAPFEAQPDIAKSAPGPIATSADGSTLLWSFVHWDGTKYAAHRSTDNGATWSEVSSFPKGATPVADPADPTLFYAYDTDTGTLYASTDSGRSFTARADELPSGDSQFKVVAAPGRSGDLWLSAKENGLFRSSDGGAVFSKVTSCRSSHCLGFGKAAAGADYPAIYQVGATGTGAVTGVLRSDDRARTWVRINDDAHQWGWIGETITGDPRVHGRVYLATNGRGIQYGDPA</sequence>
<evidence type="ECO:0000313" key="8">
    <source>
        <dbReference type="EMBL" id="GAA2655726.1"/>
    </source>
</evidence>
<dbReference type="Gene3D" id="2.130.10.10">
    <property type="entry name" value="YVTN repeat-like/Quinoprotein amine dehydrogenase"/>
    <property type="match status" value="2"/>
</dbReference>
<reference evidence="8 9" key="1">
    <citation type="journal article" date="2019" name="Int. J. Syst. Evol. Microbiol.">
        <title>The Global Catalogue of Microorganisms (GCM) 10K type strain sequencing project: providing services to taxonomists for standard genome sequencing and annotation.</title>
        <authorList>
            <consortium name="The Broad Institute Genomics Platform"/>
            <consortium name="The Broad Institute Genome Sequencing Center for Infectious Disease"/>
            <person name="Wu L."/>
            <person name="Ma J."/>
        </authorList>
    </citation>
    <scope>NUCLEOTIDE SEQUENCE [LARGE SCALE GENOMIC DNA]</scope>
    <source>
        <strain evidence="8 9">JCM 4524</strain>
    </source>
</reference>
<dbReference type="InterPro" id="IPR015943">
    <property type="entry name" value="WD40/YVTN_repeat-like_dom_sf"/>
</dbReference>
<evidence type="ECO:0000256" key="3">
    <source>
        <dbReference type="ARBA" id="ARBA00023277"/>
    </source>
</evidence>
<evidence type="ECO:0000256" key="4">
    <source>
        <dbReference type="ARBA" id="ARBA00023295"/>
    </source>
</evidence>
<protein>
    <submittedName>
        <fullName evidence="8">RICIN domain-containing protein</fullName>
    </submittedName>
</protein>
<proteinExistence type="inferred from homology"/>
<dbReference type="InterPro" id="IPR052025">
    <property type="entry name" value="Xyloglucanase_GH74"/>
</dbReference>
<accession>A0ABN3RLP1</accession>
<dbReference type="Proteomes" id="UP001500151">
    <property type="component" value="Unassembled WGS sequence"/>
</dbReference>
<keyword evidence="3" id="KW-0119">Carbohydrate metabolism</keyword>
<evidence type="ECO:0000256" key="6">
    <source>
        <dbReference type="ARBA" id="ARBA00037986"/>
    </source>
</evidence>
<dbReference type="SUPFAM" id="SSF110296">
    <property type="entry name" value="Oligoxyloglucan reducing end-specific cellobiohydrolase"/>
    <property type="match status" value="2"/>
</dbReference>
<organism evidence="8 9">
    <name type="scientific">Streptomyces vastus</name>
    <dbReference type="NCBI Taxonomy" id="285451"/>
    <lineage>
        <taxon>Bacteria</taxon>
        <taxon>Bacillati</taxon>
        <taxon>Actinomycetota</taxon>
        <taxon>Actinomycetes</taxon>
        <taxon>Kitasatosporales</taxon>
        <taxon>Streptomycetaceae</taxon>
        <taxon>Streptomyces</taxon>
    </lineage>
</organism>
<evidence type="ECO:0000256" key="5">
    <source>
        <dbReference type="ARBA" id="ARBA00023326"/>
    </source>
</evidence>
<feature type="chain" id="PRO_5046456363" evidence="7">
    <location>
        <begin position="31"/>
        <end position="751"/>
    </location>
</feature>
<evidence type="ECO:0000256" key="2">
    <source>
        <dbReference type="ARBA" id="ARBA00022801"/>
    </source>
</evidence>
<keyword evidence="1 7" id="KW-0732">Signal</keyword>
<name>A0ABN3RLP1_9ACTN</name>
<keyword evidence="2" id="KW-0378">Hydrolase</keyword>
<feature type="signal peptide" evidence="7">
    <location>
        <begin position="1"/>
        <end position="30"/>
    </location>
</feature>
<comment type="similarity">
    <text evidence="6">Belongs to the glycosyl hydrolase 74 family.</text>
</comment>
<keyword evidence="9" id="KW-1185">Reference proteome</keyword>
<keyword evidence="4" id="KW-0326">Glycosidase</keyword>
<dbReference type="PROSITE" id="PS51318">
    <property type="entry name" value="TAT"/>
    <property type="match status" value="1"/>
</dbReference>
<dbReference type="RefSeq" id="WP_344395154.1">
    <property type="nucleotide sequence ID" value="NZ_BAAASJ010000112.1"/>
</dbReference>
<dbReference type="EMBL" id="BAAASJ010000112">
    <property type="protein sequence ID" value="GAA2655726.1"/>
    <property type="molecule type" value="Genomic_DNA"/>
</dbReference>
<dbReference type="PANTHER" id="PTHR43739:SF2">
    <property type="entry name" value="OLIGOXYLOGLUCAN-REDUCING END-SPECIFIC XYLOGLUCANASE-RELATED"/>
    <property type="match status" value="1"/>
</dbReference>
<dbReference type="InterPro" id="IPR006311">
    <property type="entry name" value="TAT_signal"/>
</dbReference>
<dbReference type="PANTHER" id="PTHR43739">
    <property type="entry name" value="XYLOGLUCANASE (EUROFUNG)"/>
    <property type="match status" value="1"/>
</dbReference>
<dbReference type="CDD" id="cd15482">
    <property type="entry name" value="Sialidase_non-viral"/>
    <property type="match status" value="2"/>
</dbReference>
<comment type="caution">
    <text evidence="8">The sequence shown here is derived from an EMBL/GenBank/DDBJ whole genome shotgun (WGS) entry which is preliminary data.</text>
</comment>
<keyword evidence="5" id="KW-0624">Polysaccharide degradation</keyword>